<sequence length="133" mass="15262">MALRRSTTVEQIAQAVLAADPLDEPVVSFGVFPGRHPWLSTLAGTGFDADAWFVSLTERSVVFHEVEFFRYRPGKLAYSMPRADARKRLSGVRRRLLLTSFDIVLPLETEPTRLNVRWAWRSELNRFLRELSA</sequence>
<dbReference type="KEGG" id="kcm:ABWK59_25615"/>
<name>A0AAU8K068_9ACTN</name>
<evidence type="ECO:0000313" key="1">
    <source>
        <dbReference type="EMBL" id="XCM82036.1"/>
    </source>
</evidence>
<reference evidence="1" key="1">
    <citation type="submission" date="2024-06" db="EMBL/GenBank/DDBJ databases">
        <title>The genome sequences of Kitasatospora sp. strain HUAS MG31.</title>
        <authorList>
            <person name="Mo P."/>
        </authorList>
    </citation>
    <scope>NUCLEOTIDE SEQUENCE</scope>
    <source>
        <strain evidence="1">HUAS MG31</strain>
    </source>
</reference>
<dbReference type="EMBL" id="CP159872">
    <property type="protein sequence ID" value="XCM82036.1"/>
    <property type="molecule type" value="Genomic_DNA"/>
</dbReference>
<gene>
    <name evidence="1" type="ORF">ABWK59_25615</name>
</gene>
<organism evidence="1">
    <name type="scientific">Kitasatospora camelliae</name>
    <dbReference type="NCBI Taxonomy" id="3156397"/>
    <lineage>
        <taxon>Bacteria</taxon>
        <taxon>Bacillati</taxon>
        <taxon>Actinomycetota</taxon>
        <taxon>Actinomycetes</taxon>
        <taxon>Kitasatosporales</taxon>
        <taxon>Streptomycetaceae</taxon>
        <taxon>Kitasatospora</taxon>
    </lineage>
</organism>
<dbReference type="AlphaFoldDB" id="A0AAU8K068"/>
<dbReference type="RefSeq" id="WP_354642963.1">
    <property type="nucleotide sequence ID" value="NZ_CP159872.1"/>
</dbReference>
<accession>A0AAU8K068</accession>
<proteinExistence type="predicted"/>
<protein>
    <submittedName>
        <fullName evidence="1">Uncharacterized protein</fullName>
    </submittedName>
</protein>